<keyword evidence="2" id="KW-0472">Membrane</keyword>
<evidence type="ECO:0000313" key="6">
    <source>
        <dbReference type="Proteomes" id="UP000054053"/>
    </source>
</evidence>
<evidence type="ECO:0000313" key="3">
    <source>
        <dbReference type="EMBL" id="GAO19722.1"/>
    </source>
</evidence>
<feature type="compositionally biased region" description="Basic and acidic residues" evidence="1">
    <location>
        <begin position="170"/>
        <end position="182"/>
    </location>
</feature>
<dbReference type="AlphaFoldDB" id="A0A063BKU3"/>
<evidence type="ECO:0000256" key="1">
    <source>
        <dbReference type="SAM" id="MobiDB-lite"/>
    </source>
</evidence>
<feature type="transmembrane region" description="Helical" evidence="2">
    <location>
        <begin position="190"/>
        <end position="211"/>
    </location>
</feature>
<accession>A0A063BKU3</accession>
<dbReference type="EMBL" id="BBTG02000077">
    <property type="protein sequence ID" value="GAO19722.1"/>
    <property type="molecule type" value="Genomic_DNA"/>
</dbReference>
<feature type="transmembrane region" description="Helical" evidence="2">
    <location>
        <begin position="58"/>
        <end position="80"/>
    </location>
</feature>
<proteinExistence type="predicted"/>
<feature type="transmembrane region" description="Helical" evidence="2">
    <location>
        <begin position="20"/>
        <end position="38"/>
    </location>
</feature>
<dbReference type="RefSeq" id="XP_043000190.1">
    <property type="nucleotide sequence ID" value="XM_043144255.1"/>
</dbReference>
<reference evidence="4" key="3">
    <citation type="submission" date="2020-03" db="EMBL/GenBank/DDBJ databases">
        <title>A mixture of massive structural variations and highly conserved coding sequences in Ustilaginoidea virens genome.</title>
        <authorList>
            <person name="Zhang K."/>
            <person name="Zhao Z."/>
            <person name="Zhang Z."/>
            <person name="Li Y."/>
            <person name="Hsiang T."/>
            <person name="Sun W."/>
        </authorList>
    </citation>
    <scope>NUCLEOTIDE SEQUENCE</scope>
    <source>
        <strain evidence="4">UV-8b</strain>
    </source>
</reference>
<dbReference type="KEGG" id="uvi:66067535"/>
<feature type="transmembrane region" description="Helical" evidence="2">
    <location>
        <begin position="217"/>
        <end position="234"/>
    </location>
</feature>
<feature type="transmembrane region" description="Helical" evidence="2">
    <location>
        <begin position="291"/>
        <end position="315"/>
    </location>
</feature>
<organism evidence="3 6">
    <name type="scientific">Ustilaginoidea virens</name>
    <name type="common">Rice false smut fungus</name>
    <name type="synonym">Villosiclava virens</name>
    <dbReference type="NCBI Taxonomy" id="1159556"/>
    <lineage>
        <taxon>Eukaryota</taxon>
        <taxon>Fungi</taxon>
        <taxon>Dikarya</taxon>
        <taxon>Ascomycota</taxon>
        <taxon>Pezizomycotina</taxon>
        <taxon>Sordariomycetes</taxon>
        <taxon>Hypocreomycetidae</taxon>
        <taxon>Hypocreales</taxon>
        <taxon>Clavicipitaceae</taxon>
        <taxon>Ustilaginoidea</taxon>
    </lineage>
</organism>
<evidence type="ECO:0000313" key="5">
    <source>
        <dbReference type="Proteomes" id="UP000027002"/>
    </source>
</evidence>
<feature type="transmembrane region" description="Helical" evidence="2">
    <location>
        <begin position="87"/>
        <end position="105"/>
    </location>
</feature>
<name>A0A063BKU3_USTVR</name>
<feature type="transmembrane region" description="Helical" evidence="2">
    <location>
        <begin position="322"/>
        <end position="345"/>
    </location>
</feature>
<gene>
    <name evidence="4" type="ORF">UV8b_06758</name>
    <name evidence="3" type="ORF">UVI_02062630</name>
</gene>
<feature type="transmembrane region" description="Helical" evidence="2">
    <location>
        <begin position="255"/>
        <end position="279"/>
    </location>
</feature>
<evidence type="ECO:0000313" key="4">
    <source>
        <dbReference type="EMBL" id="QUC22517.1"/>
    </source>
</evidence>
<reference evidence="6" key="2">
    <citation type="journal article" date="2016" name="Genome Announc.">
        <title>Genome sequence of Ustilaginoidea virens IPU010, a rice pathogenic fungus causing false smut.</title>
        <authorList>
            <person name="Kumagai T."/>
            <person name="Ishii T."/>
            <person name="Terai G."/>
            <person name="Umemura M."/>
            <person name="Machida M."/>
            <person name="Asai K."/>
        </authorList>
    </citation>
    <scope>NUCLEOTIDE SEQUENCE [LARGE SCALE GENOMIC DNA]</scope>
    <source>
        <strain evidence="6">IPU010</strain>
    </source>
</reference>
<keyword evidence="5" id="KW-1185">Reference proteome</keyword>
<evidence type="ECO:0008006" key="7">
    <source>
        <dbReference type="Google" id="ProtNLM"/>
    </source>
</evidence>
<feature type="transmembrane region" description="Helical" evidence="2">
    <location>
        <begin position="125"/>
        <end position="146"/>
    </location>
</feature>
<evidence type="ECO:0000256" key="2">
    <source>
        <dbReference type="SAM" id="Phobius"/>
    </source>
</evidence>
<feature type="region of interest" description="Disordered" evidence="1">
    <location>
        <begin position="363"/>
        <end position="383"/>
    </location>
</feature>
<dbReference type="OrthoDB" id="2281895at2759"/>
<sequence>MARPSPWRRPAQRFPLFPHLAVVPALLAIATAVSLFAHSDVNAALLWSQCHARALLPALSRVPVLGTPSCFLVGFLYAALDSLRSRAVMGVILAFVGALLTVSTVESARKVNARSPVVSRPTLPWLVFNLGGGALVWQLVIVPAFIQAAQAWPPARREGGDDDDDDEAVPDGHGRESEADAGRHVSRADVVAIPVAVALGYYVPSALMLGLPSPVAIGSWLFSPAYVSLIRRFVRHSLRQWPRFRPARAIHLEAHARALAAVYALPVLGSLLAHGFLIGNLAAGADDRREMTVSAMALIVIEFQYIGLTLLYWVFVEVGWRAPLAIALLSVLLGPGAGTAVGWVYREKLIASHLVAQPLASAGDVDDQERGPGQADEQTPLLQ</sequence>
<reference evidence="3" key="1">
    <citation type="journal article" date="2016" name="Genome Announc.">
        <title>Genome Sequence of Ustilaginoidea virens IPU010, a Rice Pathogenic Fungus Causing False Smut.</title>
        <authorList>
            <person name="Kumagai T."/>
            <person name="Ishii T."/>
            <person name="Terai G."/>
            <person name="Umemura M."/>
            <person name="Machida M."/>
            <person name="Asai K."/>
        </authorList>
    </citation>
    <scope>NUCLEOTIDE SEQUENCE [LARGE SCALE GENOMIC DNA]</scope>
    <source>
        <strain evidence="3">IPU010</strain>
    </source>
</reference>
<protein>
    <recommendedName>
        <fullName evidence="7">Corticosteroid-binding protein</fullName>
    </recommendedName>
</protein>
<dbReference type="GeneID" id="66067535"/>
<dbReference type="Proteomes" id="UP000027002">
    <property type="component" value="Chromosome 5"/>
</dbReference>
<feature type="region of interest" description="Disordered" evidence="1">
    <location>
        <begin position="153"/>
        <end position="182"/>
    </location>
</feature>
<dbReference type="HOGENOM" id="CLU_063083_0_0_1"/>
<feature type="compositionally biased region" description="Acidic residues" evidence="1">
    <location>
        <begin position="160"/>
        <end position="169"/>
    </location>
</feature>
<keyword evidence="2" id="KW-1133">Transmembrane helix</keyword>
<dbReference type="EMBL" id="CP072757">
    <property type="protein sequence ID" value="QUC22517.1"/>
    <property type="molecule type" value="Genomic_DNA"/>
</dbReference>
<keyword evidence="2" id="KW-0812">Transmembrane</keyword>
<dbReference type="Proteomes" id="UP000054053">
    <property type="component" value="Unassembled WGS sequence"/>
</dbReference>